<proteinExistence type="inferred from homology"/>
<feature type="coiled-coil region" evidence="3">
    <location>
        <begin position="104"/>
        <end position="170"/>
    </location>
</feature>
<keyword evidence="2" id="KW-0445">Lipid transport</keyword>
<dbReference type="GO" id="GO:0015031">
    <property type="term" value="P:protein transport"/>
    <property type="evidence" value="ECO:0007669"/>
    <property type="project" value="UniProtKB-UniRule"/>
</dbReference>
<keyword evidence="6" id="KW-1185">Reference proteome</keyword>
<dbReference type="PANTHER" id="PTHR15954">
    <property type="entry name" value="VACUOLAR PROTEIN SORTING-ASSOCIATED PROTEIN 51 HOMOLOG"/>
    <property type="match status" value="1"/>
</dbReference>
<dbReference type="InterPro" id="IPR014812">
    <property type="entry name" value="Vps51"/>
</dbReference>
<dbReference type="OrthoDB" id="203678at2759"/>
<dbReference type="GO" id="GO:0042147">
    <property type="term" value="P:retrograde transport, endosome to Golgi"/>
    <property type="evidence" value="ECO:0007669"/>
    <property type="project" value="UniProtKB-UniRule"/>
</dbReference>
<sequence>MAAVRLYDRMVSNSGLDLEEENFDENERFHQETWGDGDLVVNSTRRSTRPQLQEKENGGDGNTMNMLASYYGLVGEEEATRDEIDQADFQMQAHVRQLLKHDDLEALLRRDDELVQEVKRLDSDMQMLVYENYSKFVSATDTIRVMKNNVNDMKAEMDSLAKNMEGIASRMQVVNTFLGGKRAKVDKLVSVRRLLKRLDFLFDLPINLNRCVQRQDFSMAVTCYVKTINILEEHSHVPSFKSIQRESDQIMASVRDELQRRVRQPTEDGFPTSPAELALYVRLLLELGVPKEGLKTQMLSAYNARFGKMLAALQKKDEERRAKKTSNGEEGGGAGAEAVAETIKRWETEFVQDLEEAVTLFRELFPSANDVDDTSVTNKSPEDDAELTELMRTLVSRHYLVSVRRLFQANLALIARIPRGDGHEFPVLALSLFLRVVRRLHRAGRGAGVLEEGVRLVLDVVRALVFLEVRGLQGLALRRLLALQARQAASLSSAAPSFAPRHELETFQTSATRELARALEALQGVVQGVEEGIQEALLEAGEDASHASPLSGSGMKASGPAREGVLYSEPLIPELSMGQYVFQFLAWLSDAVERVAGVPFRLTENDLVEVGEVRRSVFPERFFAHVSSFTSLLGSGQVEELGYPSSAVTSTALPQFALLLAVLCRDLQSTLWPQAMATLALVFPATMSTSEGGNLCEGEGNGRNSGYVGGGTSSTSGGLNRLSPEDVVACLKGSSSRLLQHCTETLGHDLALLSQTGGLDLASVAVGGLEVAGSVGGVTQATWGKTFIVRMEALVKEVGATLGVSVAGIGLSGGRRGERADLSRTPGPFSGIKGLHLDIERIFTAKVQDFGSPLGLTLDQILLGTLKAAFKAVIEWTRQDTMSQRTYCQLMVDVHLVRQAVGTYVKDARVVETLLDEVLISAGERTAADGLQGLDPLALSALASAEYSRLRTSMLSSSASSSAEASVSSPSSATAFSVRR</sequence>
<dbReference type="EMBL" id="SDOX01000128">
    <property type="protein sequence ID" value="TFJ81322.1"/>
    <property type="molecule type" value="Genomic_DNA"/>
</dbReference>
<evidence type="ECO:0000256" key="3">
    <source>
        <dbReference type="SAM" id="Coils"/>
    </source>
</evidence>
<keyword evidence="2" id="KW-0653">Protein transport</keyword>
<protein>
    <recommendedName>
        <fullName evidence="2">Vacuolar protein sorting-associated protein 51 homolog</fullName>
    </recommendedName>
</protein>
<dbReference type="Pfam" id="PF08700">
    <property type="entry name" value="VPS51_Exo84_N"/>
    <property type="match status" value="1"/>
</dbReference>
<feature type="region of interest" description="Disordered" evidence="4">
    <location>
        <begin position="317"/>
        <end position="337"/>
    </location>
</feature>
<dbReference type="GO" id="GO:0048193">
    <property type="term" value="P:Golgi vesicle transport"/>
    <property type="evidence" value="ECO:0007669"/>
    <property type="project" value="TreeGrafter"/>
</dbReference>
<accession>A0A4D9CQ93</accession>
<evidence type="ECO:0000313" key="5">
    <source>
        <dbReference type="EMBL" id="TFJ81322.1"/>
    </source>
</evidence>
<feature type="region of interest" description="Disordered" evidence="4">
    <location>
        <begin position="960"/>
        <end position="980"/>
    </location>
</feature>
<name>A0A4D9CQ93_9STRA</name>
<organism evidence="5 6">
    <name type="scientific">Nannochloropsis salina CCMP1776</name>
    <dbReference type="NCBI Taxonomy" id="1027361"/>
    <lineage>
        <taxon>Eukaryota</taxon>
        <taxon>Sar</taxon>
        <taxon>Stramenopiles</taxon>
        <taxon>Ochrophyta</taxon>
        <taxon>Eustigmatophyceae</taxon>
        <taxon>Eustigmatales</taxon>
        <taxon>Monodopsidaceae</taxon>
        <taxon>Microchloropsis</taxon>
        <taxon>Microchloropsis salina</taxon>
    </lineage>
</organism>
<comment type="function">
    <text evidence="2">Acts as component of the GARP complex that is involved in retrograde transport from early and late endosomes to the trans-Golgi network (TGN).</text>
</comment>
<comment type="subcellular location">
    <subcellularLocation>
        <location evidence="2">Golgi apparatus</location>
        <location evidence="2">trans-Golgi network</location>
    </subcellularLocation>
</comment>
<comment type="subunit">
    <text evidence="2">Component of the Golgi-associated retrograde protein (GARP) complex.</text>
</comment>
<comment type="caution">
    <text evidence="5">The sequence shown here is derived from an EMBL/GenBank/DDBJ whole genome shotgun (WGS) entry which is preliminary data.</text>
</comment>
<dbReference type="Proteomes" id="UP000355283">
    <property type="component" value="Unassembled WGS sequence"/>
</dbReference>
<dbReference type="GO" id="GO:0005829">
    <property type="term" value="C:cytosol"/>
    <property type="evidence" value="ECO:0007669"/>
    <property type="project" value="GOC"/>
</dbReference>
<keyword evidence="2" id="KW-0813">Transport</keyword>
<dbReference type="GO" id="GO:0032456">
    <property type="term" value="P:endocytic recycling"/>
    <property type="evidence" value="ECO:0007669"/>
    <property type="project" value="TreeGrafter"/>
</dbReference>
<dbReference type="GO" id="GO:1990745">
    <property type="term" value="C:EARP complex"/>
    <property type="evidence" value="ECO:0007669"/>
    <property type="project" value="TreeGrafter"/>
</dbReference>
<keyword evidence="3" id="KW-0175">Coiled coil</keyword>
<dbReference type="AlphaFoldDB" id="A0A4D9CQ93"/>
<evidence type="ECO:0000256" key="4">
    <source>
        <dbReference type="SAM" id="MobiDB-lite"/>
    </source>
</evidence>
<dbReference type="GO" id="GO:0007041">
    <property type="term" value="P:lysosomal transport"/>
    <property type="evidence" value="ECO:0007669"/>
    <property type="project" value="TreeGrafter"/>
</dbReference>
<comment type="similarity">
    <text evidence="1 2">Belongs to the VPS51 family.</text>
</comment>
<dbReference type="GO" id="GO:0000938">
    <property type="term" value="C:GARP complex"/>
    <property type="evidence" value="ECO:0007669"/>
    <property type="project" value="UniProtKB-UniRule"/>
</dbReference>
<reference evidence="5 6" key="1">
    <citation type="submission" date="2019-01" db="EMBL/GenBank/DDBJ databases">
        <title>Nuclear Genome Assembly of the Microalgal Biofuel strain Nannochloropsis salina CCMP1776.</title>
        <authorList>
            <person name="Hovde B."/>
        </authorList>
    </citation>
    <scope>NUCLEOTIDE SEQUENCE [LARGE SCALE GENOMIC DNA]</scope>
    <source>
        <strain evidence="5 6">CCMP1776</strain>
    </source>
</reference>
<gene>
    <name evidence="5" type="ORF">NSK_007283</name>
</gene>
<dbReference type="GO" id="GO:0006869">
    <property type="term" value="P:lipid transport"/>
    <property type="evidence" value="ECO:0007669"/>
    <property type="project" value="UniProtKB-UniRule"/>
</dbReference>
<evidence type="ECO:0000256" key="1">
    <source>
        <dbReference type="ARBA" id="ARBA00006080"/>
    </source>
</evidence>
<evidence type="ECO:0000256" key="2">
    <source>
        <dbReference type="RuleBase" id="RU368010"/>
    </source>
</evidence>
<evidence type="ECO:0000313" key="6">
    <source>
        <dbReference type="Proteomes" id="UP000355283"/>
    </source>
</evidence>
<dbReference type="GO" id="GO:0016020">
    <property type="term" value="C:membrane"/>
    <property type="evidence" value="ECO:0007669"/>
    <property type="project" value="TreeGrafter"/>
</dbReference>
<dbReference type="GO" id="GO:0007030">
    <property type="term" value="P:Golgi organization"/>
    <property type="evidence" value="ECO:0007669"/>
    <property type="project" value="UniProtKB-UniRule"/>
</dbReference>
<keyword evidence="2" id="KW-0333">Golgi apparatus</keyword>
<dbReference type="PANTHER" id="PTHR15954:SF4">
    <property type="entry name" value="VACUOLAR PROTEIN SORTING-ASSOCIATED PROTEIN 51 HOMOLOG"/>
    <property type="match status" value="1"/>
</dbReference>